<proteinExistence type="predicted"/>
<evidence type="ECO:0000313" key="2">
    <source>
        <dbReference type="Proteomes" id="UP000261580"/>
    </source>
</evidence>
<sequence length="76" mass="8757">SSFPVARLMAARRSSKASLLHLCHEIGLWKPVCTGKMKVLHNPTIIATHLVEFHNRLLLHRHFLYQFGDTAFMIFT</sequence>
<organism evidence="1 2">
    <name type="scientific">Neolamprologus brichardi</name>
    <name type="common">Fairy cichlid</name>
    <name type="synonym">Lamprologus brichardi</name>
    <dbReference type="NCBI Taxonomy" id="32507"/>
    <lineage>
        <taxon>Eukaryota</taxon>
        <taxon>Metazoa</taxon>
        <taxon>Chordata</taxon>
        <taxon>Craniata</taxon>
        <taxon>Vertebrata</taxon>
        <taxon>Euteleostomi</taxon>
        <taxon>Actinopterygii</taxon>
        <taxon>Neopterygii</taxon>
        <taxon>Teleostei</taxon>
        <taxon>Neoteleostei</taxon>
        <taxon>Acanthomorphata</taxon>
        <taxon>Ovalentaria</taxon>
        <taxon>Cichlomorphae</taxon>
        <taxon>Cichliformes</taxon>
        <taxon>Cichlidae</taxon>
        <taxon>African cichlids</taxon>
        <taxon>Pseudocrenilabrinae</taxon>
        <taxon>Lamprologini</taxon>
        <taxon>Neolamprologus</taxon>
    </lineage>
</organism>
<accession>A0A3Q4G8C5</accession>
<reference evidence="1" key="1">
    <citation type="submission" date="2025-08" db="UniProtKB">
        <authorList>
            <consortium name="Ensembl"/>
        </authorList>
    </citation>
    <scope>IDENTIFICATION</scope>
</reference>
<evidence type="ECO:0000313" key="1">
    <source>
        <dbReference type="Ensembl" id="ENSNBRP00000004611.1"/>
    </source>
</evidence>
<name>A0A3Q4G8C5_NEOBR</name>
<dbReference type="Ensembl" id="ENSNBRT00000004750.1">
    <property type="protein sequence ID" value="ENSNBRP00000004611.1"/>
    <property type="gene ID" value="ENSNBRG00000003670.1"/>
</dbReference>
<protein>
    <submittedName>
        <fullName evidence="1">Uncharacterized protein</fullName>
    </submittedName>
</protein>
<dbReference type="Bgee" id="ENSNBRG00000003670">
    <property type="expression patterns" value="Expressed in zone of skin and 1 other cell type or tissue"/>
</dbReference>
<dbReference type="Proteomes" id="UP000261580">
    <property type="component" value="Unassembled WGS sequence"/>
</dbReference>
<keyword evidence="2" id="KW-1185">Reference proteome</keyword>
<dbReference type="AlphaFoldDB" id="A0A3Q4G8C5"/>
<reference evidence="1" key="2">
    <citation type="submission" date="2025-09" db="UniProtKB">
        <authorList>
            <consortium name="Ensembl"/>
        </authorList>
    </citation>
    <scope>IDENTIFICATION</scope>
</reference>